<keyword evidence="11" id="KW-1185">Reference proteome</keyword>
<dbReference type="InterPro" id="IPR000917">
    <property type="entry name" value="Sulfatase_N"/>
</dbReference>
<gene>
    <name evidence="10" type="ORF">FYJ35_07785</name>
</gene>
<feature type="transmembrane region" description="Helical" evidence="8">
    <location>
        <begin position="132"/>
        <end position="155"/>
    </location>
</feature>
<keyword evidence="4 8" id="KW-0812">Transmembrane</keyword>
<dbReference type="GO" id="GO:0005886">
    <property type="term" value="C:plasma membrane"/>
    <property type="evidence" value="ECO:0007669"/>
    <property type="project" value="UniProtKB-SubCell"/>
</dbReference>
<evidence type="ECO:0000256" key="2">
    <source>
        <dbReference type="ARBA" id="ARBA00004936"/>
    </source>
</evidence>
<evidence type="ECO:0000256" key="6">
    <source>
        <dbReference type="ARBA" id="ARBA00023136"/>
    </source>
</evidence>
<dbReference type="Gene3D" id="3.40.720.10">
    <property type="entry name" value="Alkaline Phosphatase, subunit A"/>
    <property type="match status" value="1"/>
</dbReference>
<dbReference type="Pfam" id="PF00884">
    <property type="entry name" value="Sulfatase"/>
    <property type="match status" value="1"/>
</dbReference>
<evidence type="ECO:0000256" key="7">
    <source>
        <dbReference type="SAM" id="MobiDB-lite"/>
    </source>
</evidence>
<feature type="region of interest" description="Disordered" evidence="7">
    <location>
        <begin position="1"/>
        <end position="60"/>
    </location>
</feature>
<feature type="transmembrane region" description="Helical" evidence="8">
    <location>
        <begin position="82"/>
        <end position="101"/>
    </location>
</feature>
<keyword evidence="5 8" id="KW-1133">Transmembrane helix</keyword>
<accession>A0A6L5X7X1</accession>
<comment type="pathway">
    <text evidence="2">Cell wall biogenesis; lipoteichoic acid biosynthesis.</text>
</comment>
<keyword evidence="6 8" id="KW-0472">Membrane</keyword>
<organism evidence="10 11">
    <name type="scientific">Porcincola intestinalis</name>
    <dbReference type="NCBI Taxonomy" id="2606632"/>
    <lineage>
        <taxon>Bacteria</taxon>
        <taxon>Bacillati</taxon>
        <taxon>Bacillota</taxon>
        <taxon>Clostridia</taxon>
        <taxon>Lachnospirales</taxon>
        <taxon>Lachnospiraceae</taxon>
        <taxon>Porcincola</taxon>
    </lineage>
</organism>
<dbReference type="InterPro" id="IPR017850">
    <property type="entry name" value="Alkaline_phosphatase_core_sf"/>
</dbReference>
<evidence type="ECO:0000256" key="5">
    <source>
        <dbReference type="ARBA" id="ARBA00022989"/>
    </source>
</evidence>
<feature type="compositionally biased region" description="Basic and acidic residues" evidence="7">
    <location>
        <begin position="1"/>
        <end position="19"/>
    </location>
</feature>
<feature type="region of interest" description="Disordered" evidence="7">
    <location>
        <begin position="160"/>
        <end position="181"/>
    </location>
</feature>
<proteinExistence type="predicted"/>
<evidence type="ECO:0000259" key="9">
    <source>
        <dbReference type="Pfam" id="PF00884"/>
    </source>
</evidence>
<evidence type="ECO:0000256" key="3">
    <source>
        <dbReference type="ARBA" id="ARBA00022475"/>
    </source>
</evidence>
<dbReference type="InterPro" id="IPR050448">
    <property type="entry name" value="OpgB/LTA_synthase_biosynth"/>
</dbReference>
<dbReference type="PANTHER" id="PTHR47371:SF3">
    <property type="entry name" value="PHOSPHOGLYCEROL TRANSFERASE I"/>
    <property type="match status" value="1"/>
</dbReference>
<reference evidence="10 11" key="1">
    <citation type="submission" date="2019-08" db="EMBL/GenBank/DDBJ databases">
        <title>In-depth cultivation of the pig gut microbiome towards novel bacterial diversity and tailored functional studies.</title>
        <authorList>
            <person name="Wylensek D."/>
            <person name="Hitch T.C.A."/>
            <person name="Clavel T."/>
        </authorList>
    </citation>
    <scope>NUCLEOTIDE SEQUENCE [LARGE SCALE GENOMIC DNA]</scope>
    <source>
        <strain evidence="10 11">Oil+RF-744-WCA-WT-11</strain>
    </source>
</reference>
<evidence type="ECO:0000313" key="11">
    <source>
        <dbReference type="Proteomes" id="UP000481852"/>
    </source>
</evidence>
<feature type="domain" description="Sulfatase N-terminal" evidence="9">
    <location>
        <begin position="359"/>
        <end position="515"/>
    </location>
</feature>
<name>A0A6L5X7X1_9FIRM</name>
<dbReference type="Proteomes" id="UP000481852">
    <property type="component" value="Unassembled WGS sequence"/>
</dbReference>
<protein>
    <submittedName>
        <fullName evidence="10">LTA synthase family protein</fullName>
    </submittedName>
</protein>
<dbReference type="CDD" id="cd16015">
    <property type="entry name" value="LTA_synthase"/>
    <property type="match status" value="1"/>
</dbReference>
<evidence type="ECO:0000256" key="4">
    <source>
        <dbReference type="ARBA" id="ARBA00022692"/>
    </source>
</evidence>
<evidence type="ECO:0000313" key="10">
    <source>
        <dbReference type="EMBL" id="MSS14944.1"/>
    </source>
</evidence>
<evidence type="ECO:0000256" key="1">
    <source>
        <dbReference type="ARBA" id="ARBA00004651"/>
    </source>
</evidence>
<dbReference type="EMBL" id="VULZ01000007">
    <property type="protein sequence ID" value="MSS14944.1"/>
    <property type="molecule type" value="Genomic_DNA"/>
</dbReference>
<dbReference type="PANTHER" id="PTHR47371">
    <property type="entry name" value="LIPOTEICHOIC ACID SYNTHASE"/>
    <property type="match status" value="1"/>
</dbReference>
<keyword evidence="3" id="KW-1003">Cell membrane</keyword>
<comment type="subcellular location">
    <subcellularLocation>
        <location evidence="1">Cell membrane</location>
        <topology evidence="1">Multi-pass membrane protein</topology>
    </subcellularLocation>
</comment>
<sequence length="755" mass="85447">MRMSEEKDLKGQEENRETEAGFESKGQETSGTAGQNEQTAGKRKGWRKQTAGAKKAGAEKDTAALSGGPLVREKARWRVIRFLLYFLMMFMMIAGLSAKWVTDEWGDLSLDEVMFTITQPLKGTDSGIIWGYIRYCVVGPVVLLAVLLAVYHLFLMPKQPPKAKKQNQNGKTVRAAAELSPEKEEEIRKDYAKKTTKARRLIRRFLLPAVTVAAVVFGSIQISRIWNKLGIGQRIASMGEKSTYIEDNYVDPATTTLTFPEKKRNLIYIFLESMEMSYSDKDSGGLFDESLIPELTKLAKDTNNIDFAGKDQSAKLDGGNALKYSTWTMAGMWAATSGLPLKIPIEINGVGTNFMNTQDSFFPNLTCLGDILSKEGYTMEMMFGSDATFGGRRLCFTEHGNFNFDDWKLYTTNGTLPSDYKVWWGFEDTKLFEYAKNKLTELGNSGKPFDFTMLTVDTHYPEGYKDTGYEEVFPDQYKNVIHLSDKQVVEFVKWIQQQDWYDNTTVVISGDHPTMNKEICAGASYDYRRKVYTCYLNSAVKPARDDYREFATIDNFPTTLAALGVKIDGDRLGMGTNLFSDKDTLIEKDGLDYVNTELMKSSDWMDEQSNLKKVTADIHYGEYDPETSTITYTIDNVTSDKVEGFRASLHMYGYTVNGSDYVSWTDSTEIKPGVFQIVIKIPTDQAFDGRIKIQPHCMIDGVRGIHIDTHYYHLKYDAGGENAESYQCDKYGAELKPDAWYKRAFDWAKGLFSKN</sequence>
<evidence type="ECO:0000256" key="8">
    <source>
        <dbReference type="SAM" id="Phobius"/>
    </source>
</evidence>
<dbReference type="SUPFAM" id="SSF53649">
    <property type="entry name" value="Alkaline phosphatase-like"/>
    <property type="match status" value="1"/>
</dbReference>
<dbReference type="AlphaFoldDB" id="A0A6L5X7X1"/>
<feature type="transmembrane region" description="Helical" evidence="8">
    <location>
        <begin position="205"/>
        <end position="226"/>
    </location>
</feature>
<comment type="caution">
    <text evidence="10">The sequence shown here is derived from an EMBL/GenBank/DDBJ whole genome shotgun (WGS) entry which is preliminary data.</text>
</comment>
<feature type="compositionally biased region" description="Polar residues" evidence="7">
    <location>
        <begin position="27"/>
        <end position="39"/>
    </location>
</feature>